<comment type="caution">
    <text evidence="7">The sequence shown here is derived from an EMBL/GenBank/DDBJ whole genome shotgun (WGS) entry which is preliminary data.</text>
</comment>
<evidence type="ECO:0000256" key="5">
    <source>
        <dbReference type="RuleBase" id="RU003832"/>
    </source>
</evidence>
<keyword evidence="3 5" id="KW-0328">Glycosyltransferase</keyword>
<evidence type="ECO:0000256" key="4">
    <source>
        <dbReference type="ARBA" id="ARBA00022679"/>
    </source>
</evidence>
<gene>
    <name evidence="7" type="ORF">PMAYCL1PPCAC_20942</name>
</gene>
<keyword evidence="5" id="KW-0472">Membrane</keyword>
<name>A0AAN5CUC5_9BILA</name>
<feature type="domain" description="Fucosyltransferase C-terminal" evidence="6">
    <location>
        <begin position="41"/>
        <end position="195"/>
    </location>
</feature>
<evidence type="ECO:0000256" key="2">
    <source>
        <dbReference type="ARBA" id="ARBA00008919"/>
    </source>
</evidence>
<reference evidence="8" key="1">
    <citation type="submission" date="2022-10" db="EMBL/GenBank/DDBJ databases">
        <title>Genome assembly of Pristionchus species.</title>
        <authorList>
            <person name="Yoshida K."/>
            <person name="Sommer R.J."/>
        </authorList>
    </citation>
    <scope>NUCLEOTIDE SEQUENCE [LARGE SCALE GENOMIC DNA]</scope>
    <source>
        <strain evidence="8">RS5460</strain>
    </source>
</reference>
<keyword evidence="8" id="KW-1185">Reference proteome</keyword>
<evidence type="ECO:0000256" key="1">
    <source>
        <dbReference type="ARBA" id="ARBA00004922"/>
    </source>
</evidence>
<dbReference type="InterPro" id="IPR001503">
    <property type="entry name" value="Glyco_trans_10"/>
</dbReference>
<dbReference type="PANTHER" id="PTHR11929:SF226">
    <property type="entry name" value="ATP-DEPENDENT DNA HELICASE-RELATED"/>
    <property type="match status" value="1"/>
</dbReference>
<evidence type="ECO:0000256" key="3">
    <source>
        <dbReference type="ARBA" id="ARBA00022676"/>
    </source>
</evidence>
<dbReference type="InterPro" id="IPR055270">
    <property type="entry name" value="Glyco_tran_10_C"/>
</dbReference>
<evidence type="ECO:0000313" key="7">
    <source>
        <dbReference type="EMBL" id="GMR50747.1"/>
    </source>
</evidence>
<dbReference type="SUPFAM" id="SSF53756">
    <property type="entry name" value="UDP-Glycosyltransferase/glycogen phosphorylase"/>
    <property type="match status" value="1"/>
</dbReference>
<comment type="similarity">
    <text evidence="2 5">Belongs to the glycosyltransferase 10 family.</text>
</comment>
<dbReference type="EC" id="2.4.1.-" evidence="5"/>
<keyword evidence="5" id="KW-0333">Golgi apparatus</keyword>
<dbReference type="EMBL" id="BTRK01000004">
    <property type="protein sequence ID" value="GMR50747.1"/>
    <property type="molecule type" value="Genomic_DNA"/>
</dbReference>
<dbReference type="Gene3D" id="3.40.50.11660">
    <property type="entry name" value="Glycosyl transferase family 10, C-terminal domain"/>
    <property type="match status" value="1"/>
</dbReference>
<feature type="non-terminal residue" evidence="7">
    <location>
        <position position="196"/>
    </location>
</feature>
<dbReference type="AlphaFoldDB" id="A0AAN5CUC5"/>
<evidence type="ECO:0000259" key="6">
    <source>
        <dbReference type="Pfam" id="PF00852"/>
    </source>
</evidence>
<organism evidence="7 8">
    <name type="scientific">Pristionchus mayeri</name>
    <dbReference type="NCBI Taxonomy" id="1317129"/>
    <lineage>
        <taxon>Eukaryota</taxon>
        <taxon>Metazoa</taxon>
        <taxon>Ecdysozoa</taxon>
        <taxon>Nematoda</taxon>
        <taxon>Chromadorea</taxon>
        <taxon>Rhabditida</taxon>
        <taxon>Rhabditina</taxon>
        <taxon>Diplogasteromorpha</taxon>
        <taxon>Diplogasteroidea</taxon>
        <taxon>Neodiplogasteridae</taxon>
        <taxon>Pristionchus</taxon>
    </lineage>
</organism>
<dbReference type="GO" id="GO:0046920">
    <property type="term" value="F:alpha-(1-&gt;3)-fucosyltransferase activity"/>
    <property type="evidence" value="ECO:0007669"/>
    <property type="project" value="TreeGrafter"/>
</dbReference>
<sequence length="196" mass="23309">KIQFPPHFFNGTIGYSRLNNYSHNYDYPVNEELKLTRELVRNKTNFVLGVVSNCWSRSEREDLIDELSEHLDITAVGRILGSRLDDHHGMIIKKSHRFVLGLENSFCFDYVTEKAFRFKELIVPIVRYRRQVEEVIPSDAFIAIDDFESIVKLKEYLEKLMKNDDEYMKYFEWFNRAEDRDIKDKGICKLCTDLHV</sequence>
<evidence type="ECO:0000313" key="8">
    <source>
        <dbReference type="Proteomes" id="UP001328107"/>
    </source>
</evidence>
<comment type="pathway">
    <text evidence="1">Protein modification; protein glycosylation.</text>
</comment>
<dbReference type="InterPro" id="IPR038577">
    <property type="entry name" value="GT10-like_C_sf"/>
</dbReference>
<keyword evidence="4 5" id="KW-0808">Transferase</keyword>
<comment type="subcellular location">
    <subcellularLocation>
        <location evidence="5">Golgi apparatus</location>
        <location evidence="5">Golgi stack membrane</location>
        <topology evidence="5">Single-pass type II membrane protein</topology>
    </subcellularLocation>
</comment>
<proteinExistence type="inferred from homology"/>
<accession>A0AAN5CUC5</accession>
<dbReference type="Proteomes" id="UP001328107">
    <property type="component" value="Unassembled WGS sequence"/>
</dbReference>
<dbReference type="GO" id="GO:0032580">
    <property type="term" value="C:Golgi cisterna membrane"/>
    <property type="evidence" value="ECO:0007669"/>
    <property type="project" value="UniProtKB-SubCell"/>
</dbReference>
<keyword evidence="5" id="KW-0812">Transmembrane</keyword>
<protein>
    <recommendedName>
        <fullName evidence="5">Fucosyltransferase</fullName>
        <ecNumber evidence="5">2.4.1.-</ecNumber>
    </recommendedName>
</protein>
<feature type="non-terminal residue" evidence="7">
    <location>
        <position position="1"/>
    </location>
</feature>
<dbReference type="Pfam" id="PF00852">
    <property type="entry name" value="Glyco_transf_10"/>
    <property type="match status" value="1"/>
</dbReference>
<dbReference type="PANTHER" id="PTHR11929">
    <property type="entry name" value="ALPHA- 1,3 -FUCOSYLTRANSFERASE"/>
    <property type="match status" value="1"/>
</dbReference>